<proteinExistence type="predicted"/>
<dbReference type="EMBL" id="RJSG01000003">
    <property type="protein sequence ID" value="RNL77669.1"/>
    <property type="molecule type" value="Genomic_DNA"/>
</dbReference>
<dbReference type="AlphaFoldDB" id="A0A3N0DPT8"/>
<feature type="compositionally biased region" description="Polar residues" evidence="1">
    <location>
        <begin position="32"/>
        <end position="58"/>
    </location>
</feature>
<name>A0A3N0DPT8_9ACTN</name>
<reference evidence="3 4" key="1">
    <citation type="submission" date="2018-11" db="EMBL/GenBank/DDBJ databases">
        <authorList>
            <person name="Li F."/>
        </authorList>
    </citation>
    <scope>NUCLEOTIDE SEQUENCE [LARGE SCALE GENOMIC DNA]</scope>
    <source>
        <strain evidence="3 4">KIS18-7</strain>
    </source>
</reference>
<feature type="chain" id="PRO_5039626185" evidence="2">
    <location>
        <begin position="21"/>
        <end position="166"/>
    </location>
</feature>
<evidence type="ECO:0000313" key="4">
    <source>
        <dbReference type="Proteomes" id="UP000277094"/>
    </source>
</evidence>
<feature type="signal peptide" evidence="2">
    <location>
        <begin position="1"/>
        <end position="20"/>
    </location>
</feature>
<comment type="caution">
    <text evidence="3">The sequence shown here is derived from an EMBL/GenBank/DDBJ whole genome shotgun (WGS) entry which is preliminary data.</text>
</comment>
<keyword evidence="4" id="KW-1185">Reference proteome</keyword>
<evidence type="ECO:0000313" key="3">
    <source>
        <dbReference type="EMBL" id="RNL77669.1"/>
    </source>
</evidence>
<organism evidence="3 4">
    <name type="scientific">Nocardioides marmorisolisilvae</name>
    <dbReference type="NCBI Taxonomy" id="1542737"/>
    <lineage>
        <taxon>Bacteria</taxon>
        <taxon>Bacillati</taxon>
        <taxon>Actinomycetota</taxon>
        <taxon>Actinomycetes</taxon>
        <taxon>Propionibacteriales</taxon>
        <taxon>Nocardioidaceae</taxon>
        <taxon>Nocardioides</taxon>
    </lineage>
</organism>
<evidence type="ECO:0000256" key="2">
    <source>
        <dbReference type="SAM" id="SignalP"/>
    </source>
</evidence>
<dbReference type="PROSITE" id="PS51257">
    <property type="entry name" value="PROKAR_LIPOPROTEIN"/>
    <property type="match status" value="1"/>
</dbReference>
<gene>
    <name evidence="3" type="ORF">EFL95_16825</name>
</gene>
<accession>A0A3N0DPT8</accession>
<sequence length="166" mass="16801">MPVKPLLAALTLVLAVGATGCGKDDPQPKADPTSSSSDQPTGTPTATDEPSDGSTPTSPAVGLPTDFPAQTEVPVVSGVVTSKNSGTQSTGRMGWQIELQAVGTRKGCFDRAAAALVAAGFAKQAAMTAGDTLQAQYTTKKWAVIISSRSDGSSCQLGYEVGQLAD</sequence>
<protein>
    <submittedName>
        <fullName evidence="3">Uncharacterized protein</fullName>
    </submittedName>
</protein>
<evidence type="ECO:0000256" key="1">
    <source>
        <dbReference type="SAM" id="MobiDB-lite"/>
    </source>
</evidence>
<dbReference type="Proteomes" id="UP000277094">
    <property type="component" value="Unassembled WGS sequence"/>
</dbReference>
<keyword evidence="2" id="KW-0732">Signal</keyword>
<dbReference type="RefSeq" id="WP_123235254.1">
    <property type="nucleotide sequence ID" value="NZ_RJSG01000003.1"/>
</dbReference>
<feature type="region of interest" description="Disordered" evidence="1">
    <location>
        <begin position="19"/>
        <end position="73"/>
    </location>
</feature>